<dbReference type="AlphaFoldDB" id="A0A0N7KLS1"/>
<dbReference type="EMBL" id="AP014962">
    <property type="protein sequence ID" value="BAS96801.1"/>
    <property type="molecule type" value="Genomic_DNA"/>
</dbReference>
<name>A0A0N7KLS1_ORYSJ</name>
<protein>
    <submittedName>
        <fullName evidence="2">Os06g0217850 protein</fullName>
    </submittedName>
</protein>
<dbReference type="PaxDb" id="39947-A0A0N7KLS1"/>
<evidence type="ECO:0000313" key="2">
    <source>
        <dbReference type="EMBL" id="BAS96801.1"/>
    </source>
</evidence>
<reference evidence="2 3" key="3">
    <citation type="journal article" date="2013" name="Rice">
        <title>Improvement of the Oryza sativa Nipponbare reference genome using next generation sequence and optical map data.</title>
        <authorList>
            <person name="Kawahara Y."/>
            <person name="de la Bastide M."/>
            <person name="Hamilton J.P."/>
            <person name="Kanamori H."/>
            <person name="McCombie W.R."/>
            <person name="Ouyang S."/>
            <person name="Schwartz D.C."/>
            <person name="Tanaka T."/>
            <person name="Wu J."/>
            <person name="Zhou S."/>
            <person name="Childs K.L."/>
            <person name="Davidson R.M."/>
            <person name="Lin H."/>
            <person name="Quesada-Ocampo L."/>
            <person name="Vaillancourt B."/>
            <person name="Sakai H."/>
            <person name="Lee S.S."/>
            <person name="Kim J."/>
            <person name="Numa H."/>
            <person name="Itoh T."/>
            <person name="Buell C.R."/>
            <person name="Matsumoto T."/>
        </authorList>
    </citation>
    <scope>NUCLEOTIDE SEQUENCE [LARGE SCALE GENOMIC DNA]</scope>
    <source>
        <strain evidence="3">cv. Nipponbare</strain>
    </source>
</reference>
<evidence type="ECO:0000256" key="1">
    <source>
        <dbReference type="SAM" id="MobiDB-lite"/>
    </source>
</evidence>
<gene>
    <name evidence="2" type="ordered locus">Os06g0217850</name>
    <name evidence="2" type="ORF">OSNPB_060217850</name>
</gene>
<accession>A0A0N7KLS1</accession>
<sequence>MERDNDEHSAPNPNQDLQTAAHRPVPEDSGHGDACKSRDLLATSWGTVCGILILRSLDLIRLALNFVWLCE</sequence>
<feature type="compositionally biased region" description="Basic and acidic residues" evidence="1">
    <location>
        <begin position="24"/>
        <end position="33"/>
    </location>
</feature>
<dbReference type="SMR" id="A0A0N7KLS1"/>
<reference evidence="3" key="1">
    <citation type="journal article" date="2005" name="Nature">
        <title>The map-based sequence of the rice genome.</title>
        <authorList>
            <consortium name="International rice genome sequencing project (IRGSP)"/>
            <person name="Matsumoto T."/>
            <person name="Wu J."/>
            <person name="Kanamori H."/>
            <person name="Katayose Y."/>
            <person name="Fujisawa M."/>
            <person name="Namiki N."/>
            <person name="Mizuno H."/>
            <person name="Yamamoto K."/>
            <person name="Antonio B.A."/>
            <person name="Baba T."/>
            <person name="Sakata K."/>
            <person name="Nagamura Y."/>
            <person name="Aoki H."/>
            <person name="Arikawa K."/>
            <person name="Arita K."/>
            <person name="Bito T."/>
            <person name="Chiden Y."/>
            <person name="Fujitsuka N."/>
            <person name="Fukunaka R."/>
            <person name="Hamada M."/>
            <person name="Harada C."/>
            <person name="Hayashi A."/>
            <person name="Hijishita S."/>
            <person name="Honda M."/>
            <person name="Hosokawa S."/>
            <person name="Ichikawa Y."/>
            <person name="Idonuma A."/>
            <person name="Iijima M."/>
            <person name="Ikeda M."/>
            <person name="Ikeno M."/>
            <person name="Ito K."/>
            <person name="Ito S."/>
            <person name="Ito T."/>
            <person name="Ito Y."/>
            <person name="Ito Y."/>
            <person name="Iwabuchi A."/>
            <person name="Kamiya K."/>
            <person name="Karasawa W."/>
            <person name="Kurita K."/>
            <person name="Katagiri S."/>
            <person name="Kikuta A."/>
            <person name="Kobayashi H."/>
            <person name="Kobayashi N."/>
            <person name="Machita K."/>
            <person name="Maehara T."/>
            <person name="Masukawa M."/>
            <person name="Mizubayashi T."/>
            <person name="Mukai Y."/>
            <person name="Nagasaki H."/>
            <person name="Nagata Y."/>
            <person name="Naito S."/>
            <person name="Nakashima M."/>
            <person name="Nakama Y."/>
            <person name="Nakamichi Y."/>
            <person name="Nakamura M."/>
            <person name="Meguro A."/>
            <person name="Negishi M."/>
            <person name="Ohta I."/>
            <person name="Ohta T."/>
            <person name="Okamoto M."/>
            <person name="Ono N."/>
            <person name="Saji S."/>
            <person name="Sakaguchi M."/>
            <person name="Sakai K."/>
            <person name="Shibata M."/>
            <person name="Shimokawa T."/>
            <person name="Song J."/>
            <person name="Takazaki Y."/>
            <person name="Terasawa K."/>
            <person name="Tsugane M."/>
            <person name="Tsuji K."/>
            <person name="Ueda S."/>
            <person name="Waki K."/>
            <person name="Yamagata H."/>
            <person name="Yamamoto M."/>
            <person name="Yamamoto S."/>
            <person name="Yamane H."/>
            <person name="Yoshiki S."/>
            <person name="Yoshihara R."/>
            <person name="Yukawa K."/>
            <person name="Zhong H."/>
            <person name="Yano M."/>
            <person name="Yuan Q."/>
            <person name="Ouyang S."/>
            <person name="Liu J."/>
            <person name="Jones K.M."/>
            <person name="Gansberger K."/>
            <person name="Moffat K."/>
            <person name="Hill J."/>
            <person name="Bera J."/>
            <person name="Fadrosh D."/>
            <person name="Jin S."/>
            <person name="Johri S."/>
            <person name="Kim M."/>
            <person name="Overton L."/>
            <person name="Reardon M."/>
            <person name="Tsitrin T."/>
            <person name="Vuong H."/>
            <person name="Weaver B."/>
            <person name="Ciecko A."/>
            <person name="Tallon L."/>
            <person name="Jackson J."/>
            <person name="Pai G."/>
            <person name="Aken S.V."/>
            <person name="Utterback T."/>
            <person name="Reidmuller S."/>
            <person name="Feldblyum T."/>
            <person name="Hsiao J."/>
            <person name="Zismann V."/>
            <person name="Iobst S."/>
            <person name="de Vazeille A.R."/>
            <person name="Buell C.R."/>
            <person name="Ying K."/>
            <person name="Li Y."/>
            <person name="Lu T."/>
            <person name="Huang Y."/>
            <person name="Zhao Q."/>
            <person name="Feng Q."/>
            <person name="Zhang L."/>
            <person name="Zhu J."/>
            <person name="Weng Q."/>
            <person name="Mu J."/>
            <person name="Lu Y."/>
            <person name="Fan D."/>
            <person name="Liu Y."/>
            <person name="Guan J."/>
            <person name="Zhang Y."/>
            <person name="Yu S."/>
            <person name="Liu X."/>
            <person name="Zhang Y."/>
            <person name="Hong G."/>
            <person name="Han B."/>
            <person name="Choisne N."/>
            <person name="Demange N."/>
            <person name="Orjeda G."/>
            <person name="Samain S."/>
            <person name="Cattolico L."/>
            <person name="Pelletier E."/>
            <person name="Couloux A."/>
            <person name="Segurens B."/>
            <person name="Wincker P."/>
            <person name="D'Hont A."/>
            <person name="Scarpelli C."/>
            <person name="Weissenbach J."/>
            <person name="Salanoubat M."/>
            <person name="Quetier F."/>
            <person name="Yu Y."/>
            <person name="Kim H.R."/>
            <person name="Rambo T."/>
            <person name="Currie J."/>
            <person name="Collura K."/>
            <person name="Luo M."/>
            <person name="Yang T."/>
            <person name="Ammiraju J.S.S."/>
            <person name="Engler F."/>
            <person name="Soderlund C."/>
            <person name="Wing R.A."/>
            <person name="Palmer L.E."/>
            <person name="de la Bastide M."/>
            <person name="Spiegel L."/>
            <person name="Nascimento L."/>
            <person name="Zutavern T."/>
            <person name="O'Shaughnessy A."/>
            <person name="Dike S."/>
            <person name="Dedhia N."/>
            <person name="Preston R."/>
            <person name="Balija V."/>
            <person name="McCombie W.R."/>
            <person name="Chow T."/>
            <person name="Chen H."/>
            <person name="Chung M."/>
            <person name="Chen C."/>
            <person name="Shaw J."/>
            <person name="Wu H."/>
            <person name="Hsiao K."/>
            <person name="Chao Y."/>
            <person name="Chu M."/>
            <person name="Cheng C."/>
            <person name="Hour A."/>
            <person name="Lee P."/>
            <person name="Lin S."/>
            <person name="Lin Y."/>
            <person name="Liou J."/>
            <person name="Liu S."/>
            <person name="Hsing Y."/>
            <person name="Raghuvanshi S."/>
            <person name="Mohanty A."/>
            <person name="Bharti A.K."/>
            <person name="Gaur A."/>
            <person name="Gupta V."/>
            <person name="Kumar D."/>
            <person name="Ravi V."/>
            <person name="Vij S."/>
            <person name="Kapur A."/>
            <person name="Khurana P."/>
            <person name="Khurana P."/>
            <person name="Khurana J.P."/>
            <person name="Tyagi A.K."/>
            <person name="Gaikwad K."/>
            <person name="Singh A."/>
            <person name="Dalal V."/>
            <person name="Srivastava S."/>
            <person name="Dixit A."/>
            <person name="Pal A.K."/>
            <person name="Ghazi I.A."/>
            <person name="Yadav M."/>
            <person name="Pandit A."/>
            <person name="Bhargava A."/>
            <person name="Sureshbabu K."/>
            <person name="Batra K."/>
            <person name="Sharma T.R."/>
            <person name="Mohapatra T."/>
            <person name="Singh N.K."/>
            <person name="Messing J."/>
            <person name="Nelson A.B."/>
            <person name="Fuks G."/>
            <person name="Kavchok S."/>
            <person name="Keizer G."/>
            <person name="Linton E."/>
            <person name="Llaca V."/>
            <person name="Song R."/>
            <person name="Tanyolac B."/>
            <person name="Young S."/>
            <person name="Ho-Il K."/>
            <person name="Hahn J.H."/>
            <person name="Sangsakoo G."/>
            <person name="Vanavichit A."/>
            <person name="de Mattos Luiz.A.T."/>
            <person name="Zimmer P.D."/>
            <person name="Malone G."/>
            <person name="Dellagostin O."/>
            <person name="de Oliveira A.C."/>
            <person name="Bevan M."/>
            <person name="Bancroft I."/>
            <person name="Minx P."/>
            <person name="Cordum H."/>
            <person name="Wilson R."/>
            <person name="Cheng Z."/>
            <person name="Jin W."/>
            <person name="Jiang J."/>
            <person name="Leong S.A."/>
            <person name="Iwama H."/>
            <person name="Gojobori T."/>
            <person name="Itoh T."/>
            <person name="Niimura Y."/>
            <person name="Fujii Y."/>
            <person name="Habara T."/>
            <person name="Sakai H."/>
            <person name="Sato Y."/>
            <person name="Wilson G."/>
            <person name="Kumar K."/>
            <person name="McCouch S."/>
            <person name="Juretic N."/>
            <person name="Hoen D."/>
            <person name="Wright S."/>
            <person name="Bruskiewich R."/>
            <person name="Bureau T."/>
            <person name="Miyao A."/>
            <person name="Hirochika H."/>
            <person name="Nishikawa T."/>
            <person name="Kadowaki K."/>
            <person name="Sugiura M."/>
            <person name="Burr B."/>
            <person name="Sasaki T."/>
        </authorList>
    </citation>
    <scope>NUCLEOTIDE SEQUENCE [LARGE SCALE GENOMIC DNA]</scope>
    <source>
        <strain evidence="3">cv. Nipponbare</strain>
    </source>
</reference>
<evidence type="ECO:0000313" key="3">
    <source>
        <dbReference type="Proteomes" id="UP000059680"/>
    </source>
</evidence>
<reference evidence="2 3" key="2">
    <citation type="journal article" date="2013" name="Plant Cell Physiol.">
        <title>Rice Annotation Project Database (RAP-DB): an integrative and interactive database for rice genomics.</title>
        <authorList>
            <person name="Sakai H."/>
            <person name="Lee S.S."/>
            <person name="Tanaka T."/>
            <person name="Numa H."/>
            <person name="Kim J."/>
            <person name="Kawahara Y."/>
            <person name="Wakimoto H."/>
            <person name="Yang C.C."/>
            <person name="Iwamoto M."/>
            <person name="Abe T."/>
            <person name="Yamada Y."/>
            <person name="Muto A."/>
            <person name="Inokuchi H."/>
            <person name="Ikemura T."/>
            <person name="Matsumoto T."/>
            <person name="Sasaki T."/>
            <person name="Itoh T."/>
        </authorList>
    </citation>
    <scope>NUCLEOTIDE SEQUENCE [LARGE SCALE GENOMIC DNA]</scope>
    <source>
        <strain evidence="3">cv. Nipponbare</strain>
    </source>
</reference>
<organism evidence="2 3">
    <name type="scientific">Oryza sativa subsp. japonica</name>
    <name type="common">Rice</name>
    <dbReference type="NCBI Taxonomy" id="39947"/>
    <lineage>
        <taxon>Eukaryota</taxon>
        <taxon>Viridiplantae</taxon>
        <taxon>Streptophyta</taxon>
        <taxon>Embryophyta</taxon>
        <taxon>Tracheophyta</taxon>
        <taxon>Spermatophyta</taxon>
        <taxon>Magnoliopsida</taxon>
        <taxon>Liliopsida</taxon>
        <taxon>Poales</taxon>
        <taxon>Poaceae</taxon>
        <taxon>BOP clade</taxon>
        <taxon>Oryzoideae</taxon>
        <taxon>Oryzeae</taxon>
        <taxon>Oryzinae</taxon>
        <taxon>Oryza</taxon>
        <taxon>Oryza sativa</taxon>
    </lineage>
</organism>
<feature type="region of interest" description="Disordered" evidence="1">
    <location>
        <begin position="1"/>
        <end position="33"/>
    </location>
</feature>
<proteinExistence type="predicted"/>
<dbReference type="InParanoid" id="A0A0N7KLS1"/>
<dbReference type="Proteomes" id="UP000059680">
    <property type="component" value="Chromosome 6"/>
</dbReference>
<keyword evidence="3" id="KW-1185">Reference proteome</keyword>